<dbReference type="RefSeq" id="WP_119599431.1">
    <property type="nucleotide sequence ID" value="NZ_QXQA01000004.1"/>
</dbReference>
<dbReference type="PANTHER" id="PTHR43617">
    <property type="entry name" value="L-AMINO ACID N-ACETYLTRANSFERASE"/>
    <property type="match status" value="1"/>
</dbReference>
<dbReference type="CDD" id="cd04301">
    <property type="entry name" value="NAT_SF"/>
    <property type="match status" value="2"/>
</dbReference>
<sequence>MQISIRPEKAGDREAIRNVNFAAFGNRNDEADLIDRIRESESFVPELSLVAVLQQEIVGHVMLSKAAVYNGKTKHTVIALAPLAVQPEYQKQGIGKRLVQEGLKLGKELGFPLGFLIGHPDYYPKLGFKPARSFGYELKQYNVPDEVFMVSELQDGALDSVQGEFMYPNAFFSDTTFAVRPATDEDVPFLWDMLFESLYTPEGGEPFSRDILKEPFLAKYVEGWGRPGDIGYIAVNEKGQSVGSITARLFDAANKGFGYVADDVPELGMAIHREYRGYGLGKRLMNALFHRLKELGVKRVSLSVDPNNTAAVRLYERFGFVEVGVVGTSITMVAPV</sequence>
<name>A0A3A1V2W7_9BACL</name>
<evidence type="ECO:0000313" key="2">
    <source>
        <dbReference type="EMBL" id="RIX53702.1"/>
    </source>
</evidence>
<evidence type="ECO:0000259" key="1">
    <source>
        <dbReference type="PROSITE" id="PS51186"/>
    </source>
</evidence>
<feature type="domain" description="N-acetyltransferase" evidence="1">
    <location>
        <begin position="3"/>
        <end position="154"/>
    </location>
</feature>
<protein>
    <submittedName>
        <fullName evidence="2">GNAT family N-acetyltransferase</fullName>
    </submittedName>
</protein>
<gene>
    <name evidence="2" type="ORF">D3P08_09795</name>
</gene>
<dbReference type="Pfam" id="PF00583">
    <property type="entry name" value="Acetyltransf_1"/>
    <property type="match status" value="2"/>
</dbReference>
<dbReference type="AlphaFoldDB" id="A0A3A1V2W7"/>
<evidence type="ECO:0000313" key="3">
    <source>
        <dbReference type="Proteomes" id="UP000266482"/>
    </source>
</evidence>
<organism evidence="2 3">
    <name type="scientific">Paenibacillus nanensis</name>
    <dbReference type="NCBI Taxonomy" id="393251"/>
    <lineage>
        <taxon>Bacteria</taxon>
        <taxon>Bacillati</taxon>
        <taxon>Bacillota</taxon>
        <taxon>Bacilli</taxon>
        <taxon>Bacillales</taxon>
        <taxon>Paenibacillaceae</taxon>
        <taxon>Paenibacillus</taxon>
    </lineage>
</organism>
<comment type="caution">
    <text evidence="2">The sequence shown here is derived from an EMBL/GenBank/DDBJ whole genome shotgun (WGS) entry which is preliminary data.</text>
</comment>
<dbReference type="SUPFAM" id="SSF55729">
    <property type="entry name" value="Acyl-CoA N-acyltransferases (Nat)"/>
    <property type="match status" value="2"/>
</dbReference>
<feature type="domain" description="N-acetyltransferase" evidence="1">
    <location>
        <begin position="177"/>
        <end position="336"/>
    </location>
</feature>
<dbReference type="Proteomes" id="UP000266482">
    <property type="component" value="Unassembled WGS sequence"/>
</dbReference>
<keyword evidence="2" id="KW-0808">Transferase</keyword>
<accession>A0A3A1V2W7</accession>
<dbReference type="InterPro" id="IPR000182">
    <property type="entry name" value="GNAT_dom"/>
</dbReference>
<dbReference type="InterPro" id="IPR050276">
    <property type="entry name" value="MshD_Acetyltransferase"/>
</dbReference>
<keyword evidence="3" id="KW-1185">Reference proteome</keyword>
<dbReference type="PROSITE" id="PS51186">
    <property type="entry name" value="GNAT"/>
    <property type="match status" value="2"/>
</dbReference>
<reference evidence="2 3" key="1">
    <citation type="submission" date="2018-09" db="EMBL/GenBank/DDBJ databases">
        <title>Paenibacillus aracenensis nov. sp. isolated from a cave in southern Spain.</title>
        <authorList>
            <person name="Jurado V."/>
            <person name="Gutierrez-Patricio S."/>
            <person name="Gonzalez-Pimentel J.L."/>
            <person name="Miller A.Z."/>
            <person name="Laiz L."/>
            <person name="Saiz-Jimenez C."/>
        </authorList>
    </citation>
    <scope>NUCLEOTIDE SEQUENCE [LARGE SCALE GENOMIC DNA]</scope>
    <source>
        <strain evidence="2 3">DSM 22867</strain>
    </source>
</reference>
<dbReference type="GO" id="GO:0016747">
    <property type="term" value="F:acyltransferase activity, transferring groups other than amino-acyl groups"/>
    <property type="evidence" value="ECO:0007669"/>
    <property type="project" value="InterPro"/>
</dbReference>
<dbReference type="EMBL" id="QXQA01000004">
    <property type="protein sequence ID" value="RIX53702.1"/>
    <property type="molecule type" value="Genomic_DNA"/>
</dbReference>
<proteinExistence type="predicted"/>
<dbReference type="OrthoDB" id="9797178at2"/>
<dbReference type="Gene3D" id="3.40.630.30">
    <property type="match status" value="2"/>
</dbReference>
<dbReference type="InterPro" id="IPR016181">
    <property type="entry name" value="Acyl_CoA_acyltransferase"/>
</dbReference>